<dbReference type="Proteomes" id="UP000032360">
    <property type="component" value="Unassembled WGS sequence"/>
</dbReference>
<feature type="transmembrane region" description="Helical" evidence="1">
    <location>
        <begin position="80"/>
        <end position="109"/>
    </location>
</feature>
<gene>
    <name evidence="2" type="ORF">AXFE_15630</name>
</gene>
<evidence type="ECO:0000313" key="2">
    <source>
        <dbReference type="EMBL" id="KJF17576.1"/>
    </source>
</evidence>
<dbReference type="AlphaFoldDB" id="A0A0D8HKE2"/>
<evidence type="ECO:0000256" key="1">
    <source>
        <dbReference type="SAM" id="Phobius"/>
    </source>
</evidence>
<protein>
    <recommendedName>
        <fullName evidence="4">VUT family protein</fullName>
    </recommendedName>
</protein>
<keyword evidence="3" id="KW-1185">Reference proteome</keyword>
<keyword evidence="1" id="KW-0812">Transmembrane</keyword>
<keyword evidence="1" id="KW-0472">Membrane</keyword>
<evidence type="ECO:0008006" key="4">
    <source>
        <dbReference type="Google" id="ProtNLM"/>
    </source>
</evidence>
<sequence>MALEEIDRSKSQLVIGAIAFLIYVFVIGGSNWMIGHVGKAIPGAHVLPVGFGLMAPSGVYLAGAAFVARDVLQRVTGTKVGILAIIVGALVSTLVSSAHLAFASGATFLLSESCDFLIYTPLQSKNFPFAVLASGIVADVVDSVVFLTLAGIPLSLALGGQLLGKFWVMLSGALIAGWLRRFRVFSIPARTLRGA</sequence>
<organism evidence="2 3">
    <name type="scientific">Acidithrix ferrooxidans</name>
    <dbReference type="NCBI Taxonomy" id="1280514"/>
    <lineage>
        <taxon>Bacteria</taxon>
        <taxon>Bacillati</taxon>
        <taxon>Actinomycetota</taxon>
        <taxon>Acidimicrobiia</taxon>
        <taxon>Acidimicrobiales</taxon>
        <taxon>Acidimicrobiaceae</taxon>
        <taxon>Acidithrix</taxon>
    </lineage>
</organism>
<evidence type="ECO:0000313" key="3">
    <source>
        <dbReference type="Proteomes" id="UP000032360"/>
    </source>
</evidence>
<feature type="transmembrane region" description="Helical" evidence="1">
    <location>
        <begin position="162"/>
        <end position="179"/>
    </location>
</feature>
<reference evidence="2 3" key="1">
    <citation type="submission" date="2015-01" db="EMBL/GenBank/DDBJ databases">
        <title>Draft genome of the acidophilic iron oxidizer Acidithrix ferrooxidans strain Py-F3.</title>
        <authorList>
            <person name="Poehlein A."/>
            <person name="Eisen S."/>
            <person name="Schloemann M."/>
            <person name="Johnson B.D."/>
            <person name="Daniel R."/>
            <person name="Muehling M."/>
        </authorList>
    </citation>
    <scope>NUCLEOTIDE SEQUENCE [LARGE SCALE GENOMIC DNA]</scope>
    <source>
        <strain evidence="2 3">Py-F3</strain>
    </source>
</reference>
<dbReference type="STRING" id="1280514.AXFE_15630"/>
<feature type="transmembrane region" description="Helical" evidence="1">
    <location>
        <begin position="46"/>
        <end position="68"/>
    </location>
</feature>
<feature type="transmembrane region" description="Helical" evidence="1">
    <location>
        <begin position="12"/>
        <end position="34"/>
    </location>
</feature>
<name>A0A0D8HKE2_9ACTN</name>
<comment type="caution">
    <text evidence="2">The sequence shown here is derived from an EMBL/GenBank/DDBJ whole genome shotgun (WGS) entry which is preliminary data.</text>
</comment>
<proteinExistence type="predicted"/>
<dbReference type="EMBL" id="JXYS01000035">
    <property type="protein sequence ID" value="KJF17576.1"/>
    <property type="molecule type" value="Genomic_DNA"/>
</dbReference>
<accession>A0A0D8HKE2</accession>
<dbReference type="RefSeq" id="WP_052605288.1">
    <property type="nucleotide sequence ID" value="NZ_JXYS01000035.1"/>
</dbReference>
<keyword evidence="1" id="KW-1133">Transmembrane helix</keyword>